<dbReference type="EMBL" id="JAAIUW010000010">
    <property type="protein sequence ID" value="KAF7812535.1"/>
    <property type="molecule type" value="Genomic_DNA"/>
</dbReference>
<accession>A0A834T0P8</accession>
<keyword evidence="2" id="KW-1185">Reference proteome</keyword>
<dbReference type="AlphaFoldDB" id="A0A834T0P8"/>
<comment type="caution">
    <text evidence="1">The sequence shown here is derived from an EMBL/GenBank/DDBJ whole genome shotgun (WGS) entry which is preliminary data.</text>
</comment>
<evidence type="ECO:0000313" key="1">
    <source>
        <dbReference type="EMBL" id="KAF7812535.1"/>
    </source>
</evidence>
<protein>
    <submittedName>
        <fullName evidence="1">Uncharacterized protein</fullName>
    </submittedName>
</protein>
<reference evidence="1" key="1">
    <citation type="submission" date="2020-09" db="EMBL/GenBank/DDBJ databases">
        <title>Genome-Enabled Discovery of Anthraquinone Biosynthesis in Senna tora.</title>
        <authorList>
            <person name="Kang S.-H."/>
            <person name="Pandey R.P."/>
            <person name="Lee C.-M."/>
            <person name="Sim J.-S."/>
            <person name="Jeong J.-T."/>
            <person name="Choi B.-S."/>
            <person name="Jung M."/>
            <person name="Ginzburg D."/>
            <person name="Zhao K."/>
            <person name="Won S.Y."/>
            <person name="Oh T.-J."/>
            <person name="Yu Y."/>
            <person name="Kim N.-H."/>
            <person name="Lee O.R."/>
            <person name="Lee T.-H."/>
            <person name="Bashyal P."/>
            <person name="Kim T.-S."/>
            <person name="Lee W.-H."/>
            <person name="Kawkins C."/>
            <person name="Kim C.-K."/>
            <person name="Kim J.S."/>
            <person name="Ahn B.O."/>
            <person name="Rhee S.Y."/>
            <person name="Sohng J.K."/>
        </authorList>
    </citation>
    <scope>NUCLEOTIDE SEQUENCE</scope>
    <source>
        <tissue evidence="1">Leaf</tissue>
    </source>
</reference>
<evidence type="ECO:0000313" key="2">
    <source>
        <dbReference type="Proteomes" id="UP000634136"/>
    </source>
</evidence>
<dbReference type="Proteomes" id="UP000634136">
    <property type="component" value="Unassembled WGS sequence"/>
</dbReference>
<proteinExistence type="predicted"/>
<name>A0A834T0P8_9FABA</name>
<gene>
    <name evidence="1" type="ORF">G2W53_033511</name>
</gene>
<organism evidence="1 2">
    <name type="scientific">Senna tora</name>
    <dbReference type="NCBI Taxonomy" id="362788"/>
    <lineage>
        <taxon>Eukaryota</taxon>
        <taxon>Viridiplantae</taxon>
        <taxon>Streptophyta</taxon>
        <taxon>Embryophyta</taxon>
        <taxon>Tracheophyta</taxon>
        <taxon>Spermatophyta</taxon>
        <taxon>Magnoliopsida</taxon>
        <taxon>eudicotyledons</taxon>
        <taxon>Gunneridae</taxon>
        <taxon>Pentapetalae</taxon>
        <taxon>rosids</taxon>
        <taxon>fabids</taxon>
        <taxon>Fabales</taxon>
        <taxon>Fabaceae</taxon>
        <taxon>Caesalpinioideae</taxon>
        <taxon>Cassia clade</taxon>
        <taxon>Senna</taxon>
    </lineage>
</organism>
<sequence>MLILSFSQGARCPRRIIDQLYEAVGAVSSVVRLVSGSVSPMVQLVRGAAGPVIQLGWSTEVNTSQWAPFDESFTKWGASGVPEEAKVAVIDVTMDVLGAESYGVYSVLDQYCVIEWYTVSRGYCDGTVTRWVEVGLQ</sequence>